<evidence type="ECO:0000313" key="1">
    <source>
        <dbReference type="EMBL" id="KAK3915875.1"/>
    </source>
</evidence>
<dbReference type="GO" id="GO:0004497">
    <property type="term" value="F:monooxygenase activity"/>
    <property type="evidence" value="ECO:0007669"/>
    <property type="project" value="UniProtKB-KW"/>
</dbReference>
<comment type="caution">
    <text evidence="1">The sequence shown here is derived from an EMBL/GenBank/DDBJ whole genome shotgun (WGS) entry which is preliminary data.</text>
</comment>
<organism evidence="1 2">
    <name type="scientific">Frankliniella fusca</name>
    <dbReference type="NCBI Taxonomy" id="407009"/>
    <lineage>
        <taxon>Eukaryota</taxon>
        <taxon>Metazoa</taxon>
        <taxon>Ecdysozoa</taxon>
        <taxon>Arthropoda</taxon>
        <taxon>Hexapoda</taxon>
        <taxon>Insecta</taxon>
        <taxon>Pterygota</taxon>
        <taxon>Neoptera</taxon>
        <taxon>Paraneoptera</taxon>
        <taxon>Thysanoptera</taxon>
        <taxon>Terebrantia</taxon>
        <taxon>Thripoidea</taxon>
        <taxon>Thripidae</taxon>
        <taxon>Frankliniella</taxon>
    </lineage>
</organism>
<dbReference type="EMBL" id="JAHWGI010000466">
    <property type="protein sequence ID" value="KAK3915875.1"/>
    <property type="molecule type" value="Genomic_DNA"/>
</dbReference>
<protein>
    <submittedName>
        <fullName evidence="1">Cytochrome P450 monooxygenase patH</fullName>
    </submittedName>
</protein>
<dbReference type="AlphaFoldDB" id="A0AAE1LDX0"/>
<keyword evidence="1" id="KW-0560">Oxidoreductase</keyword>
<name>A0AAE1LDX0_9NEOP</name>
<keyword evidence="2" id="KW-1185">Reference proteome</keyword>
<sequence length="115" mass="13125">MGASESEVRGEERGPGRWLAAPTRTLGELQRCERVSLEPEHAVRIIYQPCIFCTCARVFGCPFEFPMSPVNTWQFSTSAARPAALSIQMYTLYTLNKVYMACILQIMYTYHVCIY</sequence>
<dbReference type="Proteomes" id="UP001219518">
    <property type="component" value="Unassembled WGS sequence"/>
</dbReference>
<accession>A0AAE1LDX0</accession>
<reference evidence="1" key="2">
    <citation type="journal article" date="2023" name="BMC Genomics">
        <title>Pest status, molecular evolution, and epigenetic factors derived from the genome assembly of Frankliniella fusca, a thysanopteran phytovirus vector.</title>
        <authorList>
            <person name="Catto M.A."/>
            <person name="Labadie P.E."/>
            <person name="Jacobson A.L."/>
            <person name="Kennedy G.G."/>
            <person name="Srinivasan R."/>
            <person name="Hunt B.G."/>
        </authorList>
    </citation>
    <scope>NUCLEOTIDE SEQUENCE</scope>
    <source>
        <strain evidence="1">PL_HMW_Pooled</strain>
    </source>
</reference>
<reference evidence="1" key="1">
    <citation type="submission" date="2021-07" db="EMBL/GenBank/DDBJ databases">
        <authorList>
            <person name="Catto M.A."/>
            <person name="Jacobson A."/>
            <person name="Kennedy G."/>
            <person name="Labadie P."/>
            <person name="Hunt B.G."/>
            <person name="Srinivasan R."/>
        </authorList>
    </citation>
    <scope>NUCLEOTIDE SEQUENCE</scope>
    <source>
        <strain evidence="1">PL_HMW_Pooled</strain>
        <tissue evidence="1">Head</tissue>
    </source>
</reference>
<gene>
    <name evidence="1" type="ORF">KUF71_006018</name>
</gene>
<proteinExistence type="predicted"/>
<keyword evidence="1" id="KW-0503">Monooxygenase</keyword>
<evidence type="ECO:0000313" key="2">
    <source>
        <dbReference type="Proteomes" id="UP001219518"/>
    </source>
</evidence>